<accession>A0A0N9N8Z8</accession>
<protein>
    <submittedName>
        <fullName evidence="1">Uncharacterized protein</fullName>
    </submittedName>
</protein>
<keyword evidence="2" id="KW-1185">Reference proteome</keyword>
<dbReference type="OrthoDB" id="4375513at2"/>
<gene>
    <name evidence="1" type="ORF">ACH46_01790</name>
</gene>
<sequence>MAIIGSYERHPDLGCEAVVFLDEDSDACFQLQRDLPGGPRAGQCCITTGASAPVYDGVTAWRLVGDDRFEFALTARAARLFGDDLVSFQLAVDPDTDPADHVDELAGHVGRLLGLDRLPS</sequence>
<dbReference type="RefSeq" id="WP_062391423.1">
    <property type="nucleotide sequence ID" value="NZ_CP011853.1"/>
</dbReference>
<dbReference type="EMBL" id="CP011853">
    <property type="protein sequence ID" value="ALG83472.1"/>
    <property type="molecule type" value="Genomic_DNA"/>
</dbReference>
<dbReference type="AlphaFoldDB" id="A0A0N9N8Z8"/>
<dbReference type="PATRIC" id="fig|1136941.3.peg.358"/>
<organism evidence="1 2">
    <name type="scientific">Gordonia phthalatica</name>
    <dbReference type="NCBI Taxonomy" id="1136941"/>
    <lineage>
        <taxon>Bacteria</taxon>
        <taxon>Bacillati</taxon>
        <taxon>Actinomycetota</taxon>
        <taxon>Actinomycetes</taxon>
        <taxon>Mycobacteriales</taxon>
        <taxon>Gordoniaceae</taxon>
        <taxon>Gordonia</taxon>
    </lineage>
</organism>
<dbReference type="KEGG" id="goq:ACH46_01790"/>
<reference evidence="1 2" key="2">
    <citation type="journal article" date="2017" name="Int. J. Syst. Evol. Microbiol.">
        <title>Gordonia phthalatica sp. nov., a di-n-butyl phthalate-degrading bacterium isolated from activated sludge.</title>
        <authorList>
            <person name="Jin D."/>
            <person name="Kong X."/>
            <person name="Jia M."/>
            <person name="Yu X."/>
            <person name="Wang X."/>
            <person name="Zhuang X."/>
            <person name="Deng Y."/>
            <person name="Bai Z."/>
        </authorList>
    </citation>
    <scope>NUCLEOTIDE SEQUENCE [LARGE SCALE GENOMIC DNA]</scope>
    <source>
        <strain evidence="1 2">QH-11</strain>
    </source>
</reference>
<reference evidence="2" key="1">
    <citation type="submission" date="2015-06" db="EMBL/GenBank/DDBJ databases">
        <title>Complete genome sequence and metabolic analysis of phthalate degradation pathway in Gordonia sp. QH-11.</title>
        <authorList>
            <person name="Jin D."/>
            <person name="Kong X."/>
            <person name="Bai Z."/>
        </authorList>
    </citation>
    <scope>NUCLEOTIDE SEQUENCE [LARGE SCALE GENOMIC DNA]</scope>
    <source>
        <strain evidence="2">QH-11</strain>
    </source>
</reference>
<evidence type="ECO:0000313" key="2">
    <source>
        <dbReference type="Proteomes" id="UP000063789"/>
    </source>
</evidence>
<name>A0A0N9N8Z8_9ACTN</name>
<dbReference type="Proteomes" id="UP000063789">
    <property type="component" value="Chromosome"/>
</dbReference>
<dbReference type="STRING" id="1136941.ACH46_01790"/>
<evidence type="ECO:0000313" key="1">
    <source>
        <dbReference type="EMBL" id="ALG83472.1"/>
    </source>
</evidence>
<proteinExistence type="predicted"/>